<evidence type="ECO:0000256" key="1">
    <source>
        <dbReference type="ARBA" id="ARBA00022741"/>
    </source>
</evidence>
<keyword evidence="5" id="KW-0804">Transcription</keyword>
<dbReference type="EMBL" id="JAEHFV010000001">
    <property type="protein sequence ID" value="MBK0368306.1"/>
    <property type="molecule type" value="Genomic_DNA"/>
</dbReference>
<dbReference type="SUPFAM" id="SSF46689">
    <property type="entry name" value="Homeodomain-like"/>
    <property type="match status" value="1"/>
</dbReference>
<sequence>MSEKVGVFDGKQRKLIQQISSHISAAVANVFANEEIERKEREQSILVSLSNEMAMVKNKDELLEVIVTKFKDLFLLKVFGVFLINQDKEGDFTFLLKEDKNQKNKNEFKTLSDVQYVFDSTFLSALVNSNTPIVFDEMSVSSESSIFKEYWGKLGMTRLIGISLRLADLQLGCLLVYATHNYDVATMLNLLKGVTSQVAIVLSHIISKDKIEEQLQEIRSYKVRLENEKTYLLEEVAKGNNYTDIIGTSPKIQKVFHLLTQVAFTNSTVLILGETGTGKELIARAIHNASPRKNNLLVKVNCAALPSNLIESELFGHEKGSFTGAIERRIGKFELAHKGTLFLDEIGELSLKLQTKLLRAIQEKEIERLGGKETIKVDVRIISATNRNLLKEVEEGRFRSDLFYRLNVFPILLPSLRDRKEDIPNLVSHFISKFSKSIGKDVRSISNGAMADLYLYNWPGNIRELEHVIERSILMAENNIIKNVYLPSRYNSKENTIFHSIHQIEKNYILEILKSSNGKVFGPNGAAKILGLPPSTLYSKIKKLGISKDDMQ</sequence>
<proteinExistence type="predicted"/>
<dbReference type="PROSITE" id="PS00688">
    <property type="entry name" value="SIGMA54_INTERACT_3"/>
    <property type="match status" value="1"/>
</dbReference>
<dbReference type="PANTHER" id="PTHR32071">
    <property type="entry name" value="TRANSCRIPTIONAL REGULATORY PROTEIN"/>
    <property type="match status" value="1"/>
</dbReference>
<feature type="domain" description="Sigma-54 factor interaction" evidence="6">
    <location>
        <begin position="245"/>
        <end position="474"/>
    </location>
</feature>
<dbReference type="GO" id="GO:0043565">
    <property type="term" value="F:sequence-specific DNA binding"/>
    <property type="evidence" value="ECO:0007669"/>
    <property type="project" value="InterPro"/>
</dbReference>
<evidence type="ECO:0000256" key="2">
    <source>
        <dbReference type="ARBA" id="ARBA00022840"/>
    </source>
</evidence>
<evidence type="ECO:0000259" key="6">
    <source>
        <dbReference type="PROSITE" id="PS50045"/>
    </source>
</evidence>
<evidence type="ECO:0000313" key="7">
    <source>
        <dbReference type="EMBL" id="MBK0368306.1"/>
    </source>
</evidence>
<dbReference type="InterPro" id="IPR025943">
    <property type="entry name" value="Sigma_54_int_dom_ATP-bd_2"/>
</dbReference>
<evidence type="ECO:0000256" key="4">
    <source>
        <dbReference type="ARBA" id="ARBA00023125"/>
    </source>
</evidence>
<dbReference type="InterPro" id="IPR025662">
    <property type="entry name" value="Sigma_54_int_dom_ATP-bd_1"/>
</dbReference>
<dbReference type="PROSITE" id="PS00675">
    <property type="entry name" value="SIGMA54_INTERACT_1"/>
    <property type="match status" value="1"/>
</dbReference>
<dbReference type="InterPro" id="IPR025944">
    <property type="entry name" value="Sigma_54_int_dom_CS"/>
</dbReference>
<organism evidence="7 8">
    <name type="scientific">Flavobacterium agrisoli</name>
    <dbReference type="NCBI Taxonomy" id="2793066"/>
    <lineage>
        <taxon>Bacteria</taxon>
        <taxon>Pseudomonadati</taxon>
        <taxon>Bacteroidota</taxon>
        <taxon>Flavobacteriia</taxon>
        <taxon>Flavobacteriales</taxon>
        <taxon>Flavobacteriaceae</taxon>
        <taxon>Flavobacterium</taxon>
    </lineage>
</organism>
<keyword evidence="8" id="KW-1185">Reference proteome</keyword>
<dbReference type="SUPFAM" id="SSF55781">
    <property type="entry name" value="GAF domain-like"/>
    <property type="match status" value="1"/>
</dbReference>
<dbReference type="InterPro" id="IPR002197">
    <property type="entry name" value="HTH_Fis"/>
</dbReference>
<dbReference type="InterPro" id="IPR029016">
    <property type="entry name" value="GAF-like_dom_sf"/>
</dbReference>
<evidence type="ECO:0000256" key="5">
    <source>
        <dbReference type="ARBA" id="ARBA00023163"/>
    </source>
</evidence>
<evidence type="ECO:0000313" key="8">
    <source>
        <dbReference type="Proteomes" id="UP000609172"/>
    </source>
</evidence>
<dbReference type="InterPro" id="IPR058031">
    <property type="entry name" value="AAA_lid_NorR"/>
</dbReference>
<dbReference type="InterPro" id="IPR003593">
    <property type="entry name" value="AAA+_ATPase"/>
</dbReference>
<keyword evidence="3" id="KW-0805">Transcription regulation</keyword>
<keyword evidence="1" id="KW-0547">Nucleotide-binding</keyword>
<dbReference type="FunFam" id="3.40.50.300:FF:000006">
    <property type="entry name" value="DNA-binding transcriptional regulator NtrC"/>
    <property type="match status" value="1"/>
</dbReference>
<dbReference type="Gene3D" id="3.30.450.40">
    <property type="match status" value="1"/>
</dbReference>
<dbReference type="InterPro" id="IPR002078">
    <property type="entry name" value="Sigma_54_int"/>
</dbReference>
<evidence type="ECO:0000256" key="3">
    <source>
        <dbReference type="ARBA" id="ARBA00023015"/>
    </source>
</evidence>
<keyword evidence="2" id="KW-0067">ATP-binding</keyword>
<accession>A0A934PHP7</accession>
<dbReference type="Proteomes" id="UP000609172">
    <property type="component" value="Unassembled WGS sequence"/>
</dbReference>
<dbReference type="GO" id="GO:0006355">
    <property type="term" value="P:regulation of DNA-templated transcription"/>
    <property type="evidence" value="ECO:0007669"/>
    <property type="project" value="InterPro"/>
</dbReference>
<reference evidence="7" key="1">
    <citation type="submission" date="2020-12" db="EMBL/GenBank/DDBJ databases">
        <title>Bacterial novel species Flavobacterium sp. SE-1-e isolated from soil.</title>
        <authorList>
            <person name="Jung H.-Y."/>
        </authorList>
    </citation>
    <scope>NUCLEOTIDE SEQUENCE</scope>
    <source>
        <strain evidence="7">SE-1-e</strain>
    </source>
</reference>
<comment type="caution">
    <text evidence="7">The sequence shown here is derived from an EMBL/GenBank/DDBJ whole genome shotgun (WGS) entry which is preliminary data.</text>
</comment>
<dbReference type="Pfam" id="PF25601">
    <property type="entry name" value="AAA_lid_14"/>
    <property type="match status" value="1"/>
</dbReference>
<dbReference type="PROSITE" id="PS00676">
    <property type="entry name" value="SIGMA54_INTERACT_2"/>
    <property type="match status" value="1"/>
</dbReference>
<gene>
    <name evidence="7" type="ORF">I5M07_00550</name>
</gene>
<dbReference type="SUPFAM" id="SSF52540">
    <property type="entry name" value="P-loop containing nucleoside triphosphate hydrolases"/>
    <property type="match status" value="1"/>
</dbReference>
<name>A0A934PHP7_9FLAO</name>
<dbReference type="CDD" id="cd00009">
    <property type="entry name" value="AAA"/>
    <property type="match status" value="1"/>
</dbReference>
<dbReference type="SMART" id="SM00382">
    <property type="entry name" value="AAA"/>
    <property type="match status" value="1"/>
</dbReference>
<dbReference type="PANTHER" id="PTHR32071:SF57">
    <property type="entry name" value="C4-DICARBOXYLATE TRANSPORT TRANSCRIPTIONAL REGULATORY PROTEIN DCTD"/>
    <property type="match status" value="1"/>
</dbReference>
<dbReference type="Gene3D" id="1.10.10.60">
    <property type="entry name" value="Homeodomain-like"/>
    <property type="match status" value="1"/>
</dbReference>
<protein>
    <submittedName>
        <fullName evidence="7">Sigma-54-dependent Fis family transcriptional regulator</fullName>
    </submittedName>
</protein>
<dbReference type="Pfam" id="PF00158">
    <property type="entry name" value="Sigma54_activat"/>
    <property type="match status" value="1"/>
</dbReference>
<dbReference type="Gene3D" id="1.10.8.60">
    <property type="match status" value="1"/>
</dbReference>
<dbReference type="GO" id="GO:0005524">
    <property type="term" value="F:ATP binding"/>
    <property type="evidence" value="ECO:0007669"/>
    <property type="project" value="UniProtKB-KW"/>
</dbReference>
<dbReference type="AlphaFoldDB" id="A0A934PHP7"/>
<dbReference type="Pfam" id="PF02954">
    <property type="entry name" value="HTH_8"/>
    <property type="match status" value="1"/>
</dbReference>
<dbReference type="RefSeq" id="WP_200104242.1">
    <property type="nucleotide sequence ID" value="NZ_JAEHFV010000001.1"/>
</dbReference>
<dbReference type="Gene3D" id="3.40.50.300">
    <property type="entry name" value="P-loop containing nucleotide triphosphate hydrolases"/>
    <property type="match status" value="1"/>
</dbReference>
<keyword evidence="4" id="KW-0238">DNA-binding</keyword>
<dbReference type="PROSITE" id="PS50045">
    <property type="entry name" value="SIGMA54_INTERACT_4"/>
    <property type="match status" value="1"/>
</dbReference>
<dbReference type="InterPro" id="IPR027417">
    <property type="entry name" value="P-loop_NTPase"/>
</dbReference>
<dbReference type="InterPro" id="IPR009057">
    <property type="entry name" value="Homeodomain-like_sf"/>
</dbReference>